<dbReference type="Pfam" id="PF00395">
    <property type="entry name" value="SLH"/>
    <property type="match status" value="3"/>
</dbReference>
<name>A0A0V7ZP31_9CYAN</name>
<dbReference type="AlphaFoldDB" id="A0A0V7ZP31"/>
<protein>
    <recommendedName>
        <fullName evidence="2">SLH domain-containing protein</fullName>
    </recommendedName>
</protein>
<feature type="domain" description="SLH" evidence="2">
    <location>
        <begin position="233"/>
        <end position="297"/>
    </location>
</feature>
<feature type="region of interest" description="Disordered" evidence="1">
    <location>
        <begin position="153"/>
        <end position="177"/>
    </location>
</feature>
<comment type="caution">
    <text evidence="3">The sequence shown here is derived from an EMBL/GenBank/DDBJ whole genome shotgun (WGS) entry which is preliminary data.</text>
</comment>
<evidence type="ECO:0000259" key="2">
    <source>
        <dbReference type="PROSITE" id="PS51272"/>
    </source>
</evidence>
<dbReference type="RefSeq" id="WP_058183933.1">
    <property type="nucleotide sequence ID" value="NZ_LMTZ01000102.1"/>
</dbReference>
<feature type="compositionally biased region" description="Polar residues" evidence="1">
    <location>
        <begin position="153"/>
        <end position="163"/>
    </location>
</feature>
<organism evidence="3 4">
    <name type="scientific">Mastigocoleus testarum BC008</name>
    <dbReference type="NCBI Taxonomy" id="371196"/>
    <lineage>
        <taxon>Bacteria</taxon>
        <taxon>Bacillati</taxon>
        <taxon>Cyanobacteriota</taxon>
        <taxon>Cyanophyceae</taxon>
        <taxon>Nostocales</taxon>
        <taxon>Hapalosiphonaceae</taxon>
        <taxon>Mastigocoleus</taxon>
    </lineage>
</organism>
<gene>
    <name evidence="3" type="ORF">BC008_23495</name>
</gene>
<evidence type="ECO:0000256" key="1">
    <source>
        <dbReference type="SAM" id="MobiDB-lite"/>
    </source>
</evidence>
<dbReference type="PROSITE" id="PS51272">
    <property type="entry name" value="SLH"/>
    <property type="match status" value="3"/>
</dbReference>
<evidence type="ECO:0000313" key="3">
    <source>
        <dbReference type="EMBL" id="KST65935.1"/>
    </source>
</evidence>
<dbReference type="InterPro" id="IPR051465">
    <property type="entry name" value="Cell_Envelope_Struct_Comp"/>
</dbReference>
<accession>A0A0V7ZP31</accession>
<feature type="domain" description="SLH" evidence="2">
    <location>
        <begin position="32"/>
        <end position="95"/>
    </location>
</feature>
<dbReference type="PANTHER" id="PTHR43308:SF5">
    <property type="entry name" value="S-LAYER PROTEIN _ PEPTIDOGLYCAN ENDO-BETA-N-ACETYLGLUCOSAMINIDASE"/>
    <property type="match status" value="1"/>
</dbReference>
<dbReference type="Proteomes" id="UP000053372">
    <property type="component" value="Unassembled WGS sequence"/>
</dbReference>
<proteinExistence type="predicted"/>
<keyword evidence="4" id="KW-1185">Reference proteome</keyword>
<evidence type="ECO:0000313" key="4">
    <source>
        <dbReference type="Proteomes" id="UP000053372"/>
    </source>
</evidence>
<reference evidence="3 4" key="1">
    <citation type="journal article" date="2015" name="Genome Announc.">
        <title>Draft Genome of the Euendolithic (true boring) Cyanobacterium Mastigocoleus testarum strain BC008.</title>
        <authorList>
            <person name="Guida B.S."/>
            <person name="Garcia-Pichel F."/>
        </authorList>
    </citation>
    <scope>NUCLEOTIDE SEQUENCE [LARGE SCALE GENOMIC DNA]</scope>
    <source>
        <strain evidence="3 4">BC008</strain>
    </source>
</reference>
<sequence>MKRESIDFLMLGMLGVFSAAGLAVASIEVSVAEENFPDVDRNYWASPFIRALASKDIVTGYPDGTFRPKKNLDRDEFAAMVRQAFDEEKVRNIESGSVFKDVPKNYWASTPIEEAYESDFMKAYPNNRFHPKKDFSRTDALVALTRGLDLSYQPSKSTNQAVTPSPARKQAKRGQSKNRLLFPLAATTLMQPFYQMNLLNQNQPANVASAPGTTNTATGKNVVVGPSARELVNSYYQDAEKIPPEAIDNIAAATKANIVVNYPQQTLLRPNQPITRGAATALIHQALVYRGKLQPLDSDVGSAKYIIKNPSVKNQK</sequence>
<dbReference type="InterPro" id="IPR001119">
    <property type="entry name" value="SLH_dom"/>
</dbReference>
<dbReference type="PANTHER" id="PTHR43308">
    <property type="entry name" value="OUTER MEMBRANE PROTEIN ALPHA-RELATED"/>
    <property type="match status" value="1"/>
</dbReference>
<dbReference type="EMBL" id="LMTZ01000102">
    <property type="protein sequence ID" value="KST65935.1"/>
    <property type="molecule type" value="Genomic_DNA"/>
</dbReference>
<feature type="domain" description="SLH" evidence="2">
    <location>
        <begin position="96"/>
        <end position="158"/>
    </location>
</feature>